<dbReference type="SUPFAM" id="SSF52218">
    <property type="entry name" value="Flavoproteins"/>
    <property type="match status" value="1"/>
</dbReference>
<organism evidence="2 3">
    <name type="scientific">Levilactobacillus acidifarinae DSM 19394 = JCM 15949</name>
    <dbReference type="NCBI Taxonomy" id="1423715"/>
    <lineage>
        <taxon>Bacteria</taxon>
        <taxon>Bacillati</taxon>
        <taxon>Bacillota</taxon>
        <taxon>Bacilli</taxon>
        <taxon>Lactobacillales</taxon>
        <taxon>Lactobacillaceae</taxon>
        <taxon>Levilactobacillus</taxon>
    </lineage>
</organism>
<evidence type="ECO:0000313" key="3">
    <source>
        <dbReference type="Proteomes" id="UP000051955"/>
    </source>
</evidence>
<accession>A0A0R1LJD6</accession>
<protein>
    <recommendedName>
        <fullName evidence="1">Flavodoxin-like domain-containing protein</fullName>
    </recommendedName>
</protein>
<comment type="caution">
    <text evidence="2">The sequence shown here is derived from an EMBL/GenBank/DDBJ whole genome shotgun (WGS) entry which is preliminary data.</text>
</comment>
<gene>
    <name evidence="2" type="ORF">FD25_GL002379</name>
</gene>
<dbReference type="GO" id="GO:0016651">
    <property type="term" value="F:oxidoreductase activity, acting on NAD(P)H"/>
    <property type="evidence" value="ECO:0007669"/>
    <property type="project" value="UniProtKB-ARBA"/>
</dbReference>
<sequence>MYYSLTGVVDRMAHEVAAKLGADLYRMTPSTTYNQNMWKAWDQAQAETAADNLPTLTGQLPDLSAYDQVILGGPVWGYTLSNPMRVYLQQTDFKGKNVAAFWTYYDHDEKYEKTLTDNLANAKYVGGLELTMSLMGNQNALETAITQWTNNLN</sequence>
<name>A0A0R1LJD6_9LACO</name>
<keyword evidence="3" id="KW-1185">Reference proteome</keyword>
<dbReference type="AlphaFoldDB" id="A0A0R1LJD6"/>
<dbReference type="EMBL" id="AZDV01000005">
    <property type="protein sequence ID" value="KRK95919.1"/>
    <property type="molecule type" value="Genomic_DNA"/>
</dbReference>
<evidence type="ECO:0000313" key="2">
    <source>
        <dbReference type="EMBL" id="KRK95919.1"/>
    </source>
</evidence>
<dbReference type="Proteomes" id="UP000051955">
    <property type="component" value="Unassembled WGS sequence"/>
</dbReference>
<evidence type="ECO:0000259" key="1">
    <source>
        <dbReference type="Pfam" id="PF12682"/>
    </source>
</evidence>
<feature type="domain" description="Flavodoxin-like" evidence="1">
    <location>
        <begin position="2"/>
        <end position="151"/>
    </location>
</feature>
<proteinExistence type="predicted"/>
<dbReference type="Pfam" id="PF12682">
    <property type="entry name" value="Flavodoxin_4"/>
    <property type="match status" value="1"/>
</dbReference>
<dbReference type="PANTHER" id="PTHR39201">
    <property type="entry name" value="EXPORTED PROTEIN-RELATED"/>
    <property type="match status" value="1"/>
</dbReference>
<dbReference type="PATRIC" id="fig|1423715.3.peg.2455"/>
<dbReference type="PANTHER" id="PTHR39201:SF1">
    <property type="entry name" value="FLAVODOXIN-LIKE DOMAIN-CONTAINING PROTEIN"/>
    <property type="match status" value="1"/>
</dbReference>
<reference evidence="2 3" key="1">
    <citation type="journal article" date="2015" name="Genome Announc.">
        <title>Expanding the biotechnology potential of lactobacilli through comparative genomics of 213 strains and associated genera.</title>
        <authorList>
            <person name="Sun Z."/>
            <person name="Harris H.M."/>
            <person name="McCann A."/>
            <person name="Guo C."/>
            <person name="Argimon S."/>
            <person name="Zhang W."/>
            <person name="Yang X."/>
            <person name="Jeffery I.B."/>
            <person name="Cooney J.C."/>
            <person name="Kagawa T.F."/>
            <person name="Liu W."/>
            <person name="Song Y."/>
            <person name="Salvetti E."/>
            <person name="Wrobel A."/>
            <person name="Rasinkangas P."/>
            <person name="Parkhill J."/>
            <person name="Rea M.C."/>
            <person name="O'Sullivan O."/>
            <person name="Ritari J."/>
            <person name="Douillard F.P."/>
            <person name="Paul Ross R."/>
            <person name="Yang R."/>
            <person name="Briner A.E."/>
            <person name="Felis G.E."/>
            <person name="de Vos W.M."/>
            <person name="Barrangou R."/>
            <person name="Klaenhammer T.R."/>
            <person name="Caufield P.W."/>
            <person name="Cui Y."/>
            <person name="Zhang H."/>
            <person name="O'Toole P.W."/>
        </authorList>
    </citation>
    <scope>NUCLEOTIDE SEQUENCE [LARGE SCALE GENOMIC DNA]</scope>
    <source>
        <strain evidence="2 3">DSM 19394</strain>
    </source>
</reference>
<dbReference type="GO" id="GO:0010181">
    <property type="term" value="F:FMN binding"/>
    <property type="evidence" value="ECO:0007669"/>
    <property type="project" value="InterPro"/>
</dbReference>
<dbReference type="InterPro" id="IPR008254">
    <property type="entry name" value="Flavodoxin/NO_synth"/>
</dbReference>
<dbReference type="STRING" id="1423715.FD25_GL002379"/>
<dbReference type="Gene3D" id="3.40.50.360">
    <property type="match status" value="1"/>
</dbReference>
<dbReference type="InterPro" id="IPR029039">
    <property type="entry name" value="Flavoprotein-like_sf"/>
</dbReference>